<dbReference type="SUPFAM" id="SSF53850">
    <property type="entry name" value="Periplasmic binding protein-like II"/>
    <property type="match status" value="1"/>
</dbReference>
<name>A0ABU2N739_9PSEU</name>
<protein>
    <submittedName>
        <fullName evidence="2">YhfZ family protein</fullName>
    </submittedName>
</protein>
<organism evidence="2 3">
    <name type="scientific">Pseudonocardia charpentierae</name>
    <dbReference type="NCBI Taxonomy" id="3075545"/>
    <lineage>
        <taxon>Bacteria</taxon>
        <taxon>Bacillati</taxon>
        <taxon>Actinomycetota</taxon>
        <taxon>Actinomycetes</taxon>
        <taxon>Pseudonocardiales</taxon>
        <taxon>Pseudonocardiaceae</taxon>
        <taxon>Pseudonocardia</taxon>
    </lineage>
</organism>
<dbReference type="Gene3D" id="3.40.190.10">
    <property type="entry name" value="Periplasmic binding protein-like II"/>
    <property type="match status" value="1"/>
</dbReference>
<keyword evidence="3" id="KW-1185">Reference proteome</keyword>
<feature type="domain" description="Uncharacterised protein YhfZ C-terminal" evidence="1">
    <location>
        <begin position="85"/>
        <end position="292"/>
    </location>
</feature>
<accession>A0ABU2N739</accession>
<gene>
    <name evidence="2" type="ORF">RM445_09530</name>
</gene>
<evidence type="ECO:0000259" key="1">
    <source>
        <dbReference type="Pfam" id="PF14503"/>
    </source>
</evidence>
<dbReference type="EMBL" id="JAVREJ010000005">
    <property type="protein sequence ID" value="MDT0349760.1"/>
    <property type="molecule type" value="Genomic_DNA"/>
</dbReference>
<evidence type="ECO:0000313" key="2">
    <source>
        <dbReference type="EMBL" id="MDT0349760.1"/>
    </source>
</evidence>
<dbReference type="Pfam" id="PF14503">
    <property type="entry name" value="YhfZ_C"/>
    <property type="match status" value="1"/>
</dbReference>
<evidence type="ECO:0000313" key="3">
    <source>
        <dbReference type="Proteomes" id="UP001183202"/>
    </source>
</evidence>
<proteinExistence type="predicted"/>
<dbReference type="InterPro" id="IPR032791">
    <property type="entry name" value="YhfZ_C"/>
</dbReference>
<dbReference type="RefSeq" id="WP_311555795.1">
    <property type="nucleotide sequence ID" value="NZ_JAVREJ010000005.1"/>
</dbReference>
<comment type="caution">
    <text evidence="2">The sequence shown here is derived from an EMBL/GenBank/DDBJ whole genome shotgun (WGS) entry which is preliminary data.</text>
</comment>
<sequence>MGERVRPAAWDRPLPRVLRAIVLDALRLGTGAALPTNAHYLGTVGATAGTIQRAVAVLAEQEALTTTSHGAGGRQIGSLHVGRAWTLAGLAPVRLLLPPSGPVEFDALVDGITDRLTGLGLPHTVRHLRGGSRRLDAVAGGAADVAVVSSGVLGAAADRLGEVPIRQLGPGTYYAAGAVVSVVRAADPPTVPARVAIDRDSPDHTLLTEAAYPPDEGYEYVERPFPEVPAAVLRGDVDAGVWHRSPSVVPLDLAGLACIPLGSAATEVWAEISAAALVGAPERPELRAVLDAVALV</sequence>
<dbReference type="Proteomes" id="UP001183202">
    <property type="component" value="Unassembled WGS sequence"/>
</dbReference>
<reference evidence="3" key="1">
    <citation type="submission" date="2023-07" db="EMBL/GenBank/DDBJ databases">
        <title>30 novel species of actinomycetes from the DSMZ collection.</title>
        <authorList>
            <person name="Nouioui I."/>
        </authorList>
    </citation>
    <scope>NUCLEOTIDE SEQUENCE [LARGE SCALE GENOMIC DNA]</scope>
    <source>
        <strain evidence="3">DSM 45834</strain>
    </source>
</reference>